<keyword evidence="2" id="KW-1185">Reference proteome</keyword>
<proteinExistence type="predicted"/>
<dbReference type="EMBL" id="JACVVK020000679">
    <property type="protein sequence ID" value="KAK7456580.1"/>
    <property type="molecule type" value="Genomic_DNA"/>
</dbReference>
<name>A0ABD0J3N3_9CAEN</name>
<comment type="caution">
    <text evidence="1">The sequence shown here is derived from an EMBL/GenBank/DDBJ whole genome shotgun (WGS) entry which is preliminary data.</text>
</comment>
<accession>A0ABD0J3N3</accession>
<protein>
    <submittedName>
        <fullName evidence="1">Uncharacterized protein</fullName>
    </submittedName>
</protein>
<dbReference type="Proteomes" id="UP001519460">
    <property type="component" value="Unassembled WGS sequence"/>
</dbReference>
<evidence type="ECO:0000313" key="2">
    <source>
        <dbReference type="Proteomes" id="UP001519460"/>
    </source>
</evidence>
<gene>
    <name evidence="1" type="ORF">BaRGS_00039306</name>
</gene>
<reference evidence="1 2" key="1">
    <citation type="journal article" date="2023" name="Sci. Data">
        <title>Genome assembly of the Korean intertidal mud-creeper Batillaria attramentaria.</title>
        <authorList>
            <person name="Patra A.K."/>
            <person name="Ho P.T."/>
            <person name="Jun S."/>
            <person name="Lee S.J."/>
            <person name="Kim Y."/>
            <person name="Won Y.J."/>
        </authorList>
    </citation>
    <scope>NUCLEOTIDE SEQUENCE [LARGE SCALE GENOMIC DNA]</scope>
    <source>
        <strain evidence="1">Wonlab-2016</strain>
    </source>
</reference>
<organism evidence="1 2">
    <name type="scientific">Batillaria attramentaria</name>
    <dbReference type="NCBI Taxonomy" id="370345"/>
    <lineage>
        <taxon>Eukaryota</taxon>
        <taxon>Metazoa</taxon>
        <taxon>Spiralia</taxon>
        <taxon>Lophotrochozoa</taxon>
        <taxon>Mollusca</taxon>
        <taxon>Gastropoda</taxon>
        <taxon>Caenogastropoda</taxon>
        <taxon>Sorbeoconcha</taxon>
        <taxon>Cerithioidea</taxon>
        <taxon>Batillariidae</taxon>
        <taxon>Batillaria</taxon>
    </lineage>
</organism>
<sequence length="96" mass="10370">MCMEAGPMILPLYEIPVQSRTLTMAADTGHEAALITCRHGRSLRPNAIQAHPCVLYCPTIPGPLDMFCHSLGRDPFPANLEHPSTTQDGQSLGRSG</sequence>
<evidence type="ECO:0000313" key="1">
    <source>
        <dbReference type="EMBL" id="KAK7456580.1"/>
    </source>
</evidence>
<dbReference type="AlphaFoldDB" id="A0ABD0J3N3"/>